<protein>
    <submittedName>
        <fullName evidence="2">LysM peptidoglycan-binding domain-containing protein</fullName>
    </submittedName>
</protein>
<dbReference type="Proteomes" id="UP001597383">
    <property type="component" value="Unassembled WGS sequence"/>
</dbReference>
<organism evidence="2 3">
    <name type="scientific">Ornithinibacillus salinisoli</name>
    <dbReference type="NCBI Taxonomy" id="1848459"/>
    <lineage>
        <taxon>Bacteria</taxon>
        <taxon>Bacillati</taxon>
        <taxon>Bacillota</taxon>
        <taxon>Bacilli</taxon>
        <taxon>Bacillales</taxon>
        <taxon>Bacillaceae</taxon>
        <taxon>Ornithinibacillus</taxon>
    </lineage>
</organism>
<dbReference type="Pfam" id="PF01476">
    <property type="entry name" value="LysM"/>
    <property type="match status" value="3"/>
</dbReference>
<dbReference type="RefSeq" id="WP_377558025.1">
    <property type="nucleotide sequence ID" value="NZ_JBHUHQ010000019.1"/>
</dbReference>
<name>A0ABW4W0P0_9BACI</name>
<evidence type="ECO:0000313" key="3">
    <source>
        <dbReference type="Proteomes" id="UP001597383"/>
    </source>
</evidence>
<comment type="caution">
    <text evidence="2">The sequence shown here is derived from an EMBL/GenBank/DDBJ whole genome shotgun (WGS) entry which is preliminary data.</text>
</comment>
<evidence type="ECO:0000259" key="1">
    <source>
        <dbReference type="PROSITE" id="PS51782"/>
    </source>
</evidence>
<keyword evidence="3" id="KW-1185">Reference proteome</keyword>
<evidence type="ECO:0000313" key="2">
    <source>
        <dbReference type="EMBL" id="MFD2045384.1"/>
    </source>
</evidence>
<dbReference type="InterPro" id="IPR036779">
    <property type="entry name" value="LysM_dom_sf"/>
</dbReference>
<feature type="domain" description="LysM" evidence="1">
    <location>
        <begin position="114"/>
        <end position="161"/>
    </location>
</feature>
<dbReference type="InterPro" id="IPR018392">
    <property type="entry name" value="LysM"/>
</dbReference>
<sequence>MSISTDSHVIYTVQPGDNLHSIASMFSSDIQAIIHSNYLKPPVTDPNLLSPGQILVVPTNTTSITSTFYVVAPGDTLYTIAQRFSAHTDLVAGINQLGNFNLIIAGQRLQVPAFIYNVEPEDTLNEVASRFGVSLHAILSANWRRLGFAPDTIWPNFSLIIPLPSSQNIAIASPLPGTVVWGGLRLAGWGRAFEGVVLYQVRDSTGFVVTNERAISTNASAPAYGWFVTPLQVDRQPTSNLGEIWLYTRSAANNEIQDLVKSRVYFG</sequence>
<reference evidence="3" key="1">
    <citation type="journal article" date="2019" name="Int. J. Syst. Evol. Microbiol.">
        <title>The Global Catalogue of Microorganisms (GCM) 10K type strain sequencing project: providing services to taxonomists for standard genome sequencing and annotation.</title>
        <authorList>
            <consortium name="The Broad Institute Genomics Platform"/>
            <consortium name="The Broad Institute Genome Sequencing Center for Infectious Disease"/>
            <person name="Wu L."/>
            <person name="Ma J."/>
        </authorList>
    </citation>
    <scope>NUCLEOTIDE SEQUENCE [LARGE SCALE GENOMIC DNA]</scope>
    <source>
        <strain evidence="3">R28</strain>
    </source>
</reference>
<dbReference type="SUPFAM" id="SSF54106">
    <property type="entry name" value="LysM domain"/>
    <property type="match status" value="3"/>
</dbReference>
<dbReference type="PANTHER" id="PTHR33734:SF22">
    <property type="entry name" value="MEMBRANE-BOUND LYTIC MUREIN TRANSGLYCOSYLASE D"/>
    <property type="match status" value="1"/>
</dbReference>
<dbReference type="CDD" id="cd00118">
    <property type="entry name" value="LysM"/>
    <property type="match status" value="2"/>
</dbReference>
<dbReference type="PANTHER" id="PTHR33734">
    <property type="entry name" value="LYSM DOMAIN-CONTAINING GPI-ANCHORED PROTEIN 2"/>
    <property type="match status" value="1"/>
</dbReference>
<dbReference type="PROSITE" id="PS51782">
    <property type="entry name" value="LYSM"/>
    <property type="match status" value="3"/>
</dbReference>
<feature type="domain" description="LysM" evidence="1">
    <location>
        <begin position="67"/>
        <end position="111"/>
    </location>
</feature>
<dbReference type="Gene3D" id="3.10.350.10">
    <property type="entry name" value="LysM domain"/>
    <property type="match status" value="3"/>
</dbReference>
<dbReference type="SMART" id="SM00257">
    <property type="entry name" value="LysM"/>
    <property type="match status" value="3"/>
</dbReference>
<dbReference type="Pfam" id="PF10648">
    <property type="entry name" value="Gmad2"/>
    <property type="match status" value="1"/>
</dbReference>
<dbReference type="InterPro" id="IPR018911">
    <property type="entry name" value="Gmad2_Ig-like_dom"/>
</dbReference>
<feature type="domain" description="LysM" evidence="1">
    <location>
        <begin position="9"/>
        <end position="57"/>
    </location>
</feature>
<dbReference type="EMBL" id="JBHUHQ010000019">
    <property type="protein sequence ID" value="MFD2045384.1"/>
    <property type="molecule type" value="Genomic_DNA"/>
</dbReference>
<proteinExistence type="predicted"/>
<accession>A0ABW4W0P0</accession>
<gene>
    <name evidence="2" type="ORF">ACFSJF_13980</name>
</gene>